<organism evidence="1 2">
    <name type="scientific">Candidatus Accumulibacter vicinus</name>
    <dbReference type="NCBI Taxonomy" id="2954382"/>
    <lineage>
        <taxon>Bacteria</taxon>
        <taxon>Pseudomonadati</taxon>
        <taxon>Pseudomonadota</taxon>
        <taxon>Betaproteobacteria</taxon>
        <taxon>Candidatus Accumulibacter</taxon>
    </lineage>
</organism>
<evidence type="ECO:0000313" key="2">
    <source>
        <dbReference type="Proteomes" id="UP000019812"/>
    </source>
</evidence>
<comment type="caution">
    <text evidence="1">The sequence shown here is derived from an EMBL/GenBank/DDBJ whole genome shotgun (WGS) entry which is preliminary data.</text>
</comment>
<name>A0A084Y281_9PROT</name>
<dbReference type="Proteomes" id="UP000019812">
    <property type="component" value="Unassembled WGS sequence"/>
</dbReference>
<dbReference type="AlphaFoldDB" id="A0A084Y281"/>
<reference evidence="1 2" key="1">
    <citation type="submission" date="2014-07" db="EMBL/GenBank/DDBJ databases">
        <title>Expanding our view of genomic diversity in Candidatus Accumulibacter clades.</title>
        <authorList>
            <person name="Skennerton C.T."/>
            <person name="Barr J.J."/>
            <person name="Slater F.R."/>
            <person name="Bond P.L."/>
            <person name="Tyson G.W."/>
        </authorList>
    </citation>
    <scope>NUCLEOTIDE SEQUENCE [LARGE SCALE GENOMIC DNA]</scope>
    <source>
        <strain evidence="2">SK-01</strain>
    </source>
</reference>
<dbReference type="RefSeq" id="WP_034924601.1">
    <property type="nucleotide sequence ID" value="NZ_JDSS02000019.1"/>
</dbReference>
<proteinExistence type="predicted"/>
<protein>
    <submittedName>
        <fullName evidence="1">Uncharacterized protein</fullName>
    </submittedName>
</protein>
<dbReference type="STRING" id="1457154.CAPSK01_001680"/>
<evidence type="ECO:0000313" key="1">
    <source>
        <dbReference type="EMBL" id="KFB68825.1"/>
    </source>
</evidence>
<gene>
    <name evidence="1" type="ORF">CAPSK01_001680</name>
</gene>
<dbReference type="EMBL" id="JDSS02000019">
    <property type="protein sequence ID" value="KFB68825.1"/>
    <property type="molecule type" value="Genomic_DNA"/>
</dbReference>
<sequence length="160" mass="17782">MYTTRNPLCASAAAPLWPAAQRHSRDLRNLLAARPEIAAWLKEHARCRSPPDRCERRVRNPRTALANHCHTGHPYQLRAAYSLRPAGPSTASPDEQWIWQIEHTLNELAQLERDGKTADLDDIRAHAANAIPGPLIEDSGIRGGDGEPIQRPVTQALINL</sequence>
<accession>A0A084Y281</accession>